<evidence type="ECO:0000313" key="1">
    <source>
        <dbReference type="EMBL" id="KAL3520451.1"/>
    </source>
</evidence>
<organism evidence="1 2">
    <name type="scientific">Cinchona calisaya</name>
    <dbReference type="NCBI Taxonomy" id="153742"/>
    <lineage>
        <taxon>Eukaryota</taxon>
        <taxon>Viridiplantae</taxon>
        <taxon>Streptophyta</taxon>
        <taxon>Embryophyta</taxon>
        <taxon>Tracheophyta</taxon>
        <taxon>Spermatophyta</taxon>
        <taxon>Magnoliopsida</taxon>
        <taxon>eudicotyledons</taxon>
        <taxon>Gunneridae</taxon>
        <taxon>Pentapetalae</taxon>
        <taxon>asterids</taxon>
        <taxon>lamiids</taxon>
        <taxon>Gentianales</taxon>
        <taxon>Rubiaceae</taxon>
        <taxon>Cinchonoideae</taxon>
        <taxon>Cinchoneae</taxon>
        <taxon>Cinchona</taxon>
    </lineage>
</organism>
<sequence>MLSLTDTLWWSNNAVPEKFTFKRVHRKRKEDLVVDCDEVDIVQRAQSEWLEYKELSPPSSDLDQIGTSASALDLKIDRHTDVWICPPECTIKINTDAAVVKNCGKAGIGIVQAVKEEWKFIEIQSDSLAVISLIQRGSIDDASIGVSFERYLS</sequence>
<evidence type="ECO:0000313" key="2">
    <source>
        <dbReference type="Proteomes" id="UP001630127"/>
    </source>
</evidence>
<comment type="caution">
    <text evidence="1">The sequence shown here is derived from an EMBL/GenBank/DDBJ whole genome shotgun (WGS) entry which is preliminary data.</text>
</comment>
<protein>
    <recommendedName>
        <fullName evidence="3">RNase H type-1 domain-containing protein</fullName>
    </recommendedName>
</protein>
<reference evidence="1 2" key="1">
    <citation type="submission" date="2024-11" db="EMBL/GenBank/DDBJ databases">
        <title>A near-complete genome assembly of Cinchona calisaya.</title>
        <authorList>
            <person name="Lian D.C."/>
            <person name="Zhao X.W."/>
            <person name="Wei L."/>
        </authorList>
    </citation>
    <scope>NUCLEOTIDE SEQUENCE [LARGE SCALE GENOMIC DNA]</scope>
    <source>
        <tissue evidence="1">Nenye</tissue>
    </source>
</reference>
<dbReference type="AlphaFoldDB" id="A0ABD2ZNK3"/>
<accession>A0ABD2ZNK3</accession>
<dbReference type="Proteomes" id="UP001630127">
    <property type="component" value="Unassembled WGS sequence"/>
</dbReference>
<name>A0ABD2ZNK3_9GENT</name>
<keyword evidence="2" id="KW-1185">Reference proteome</keyword>
<proteinExistence type="predicted"/>
<gene>
    <name evidence="1" type="ORF">ACH5RR_018600</name>
</gene>
<dbReference type="EMBL" id="JBJUIK010000008">
    <property type="protein sequence ID" value="KAL3520451.1"/>
    <property type="molecule type" value="Genomic_DNA"/>
</dbReference>
<evidence type="ECO:0008006" key="3">
    <source>
        <dbReference type="Google" id="ProtNLM"/>
    </source>
</evidence>